<proteinExistence type="predicted"/>
<accession>A0A9W8GYI6</accession>
<dbReference type="OrthoDB" id="5540525at2759"/>
<dbReference type="AlphaFoldDB" id="A0A9W8GYI6"/>
<feature type="compositionally biased region" description="Low complexity" evidence="1">
    <location>
        <begin position="53"/>
        <end position="71"/>
    </location>
</feature>
<feature type="compositionally biased region" description="Basic and acidic residues" evidence="1">
    <location>
        <begin position="1"/>
        <end position="10"/>
    </location>
</feature>
<name>A0A9W8GYI6_9FUNG</name>
<comment type="caution">
    <text evidence="2">The sequence shown here is derived from an EMBL/GenBank/DDBJ whole genome shotgun (WGS) entry which is preliminary data.</text>
</comment>
<evidence type="ECO:0000313" key="2">
    <source>
        <dbReference type="EMBL" id="KAJ2751357.1"/>
    </source>
</evidence>
<organism evidence="2 3">
    <name type="scientific">Coemansia pectinata</name>
    <dbReference type="NCBI Taxonomy" id="1052879"/>
    <lineage>
        <taxon>Eukaryota</taxon>
        <taxon>Fungi</taxon>
        <taxon>Fungi incertae sedis</taxon>
        <taxon>Zoopagomycota</taxon>
        <taxon>Kickxellomycotina</taxon>
        <taxon>Kickxellomycetes</taxon>
        <taxon>Kickxellales</taxon>
        <taxon>Kickxellaceae</taxon>
        <taxon>Coemansia</taxon>
    </lineage>
</organism>
<protein>
    <submittedName>
        <fullName evidence="2">Uncharacterized protein</fullName>
    </submittedName>
</protein>
<sequence length="171" mass="18696">MLRQQEERPDVSGTSSRESPDLWDSSGSELTDLDSEYSSKEQQGHSRRRKKISPSTTLDSSSTAASASDPAHTGDDAAQEDASDSDNASASDAEGEAEEEPDLVLGQGKVMRLHRRVVTRNALLSQGLTESDATAYFDRVNKDTNTKYDGVWNRWVAWCGCQGVDPLKRSV</sequence>
<gene>
    <name evidence="2" type="ORF">GGI19_004532</name>
</gene>
<reference evidence="2" key="1">
    <citation type="submission" date="2022-07" db="EMBL/GenBank/DDBJ databases">
        <title>Phylogenomic reconstructions and comparative analyses of Kickxellomycotina fungi.</title>
        <authorList>
            <person name="Reynolds N.K."/>
            <person name="Stajich J.E."/>
            <person name="Barry K."/>
            <person name="Grigoriev I.V."/>
            <person name="Crous P."/>
            <person name="Smith M.E."/>
        </authorList>
    </citation>
    <scope>NUCLEOTIDE SEQUENCE</scope>
    <source>
        <strain evidence="2">BCRC 34297</strain>
    </source>
</reference>
<evidence type="ECO:0000313" key="3">
    <source>
        <dbReference type="Proteomes" id="UP001140011"/>
    </source>
</evidence>
<feature type="compositionally biased region" description="Acidic residues" evidence="1">
    <location>
        <begin position="93"/>
        <end position="102"/>
    </location>
</feature>
<keyword evidence="3" id="KW-1185">Reference proteome</keyword>
<feature type="region of interest" description="Disordered" evidence="1">
    <location>
        <begin position="1"/>
        <end position="107"/>
    </location>
</feature>
<dbReference type="Proteomes" id="UP001140011">
    <property type="component" value="Unassembled WGS sequence"/>
</dbReference>
<evidence type="ECO:0000256" key="1">
    <source>
        <dbReference type="SAM" id="MobiDB-lite"/>
    </source>
</evidence>
<dbReference type="EMBL" id="JANBUH010000412">
    <property type="protein sequence ID" value="KAJ2751357.1"/>
    <property type="molecule type" value="Genomic_DNA"/>
</dbReference>